<dbReference type="InterPro" id="IPR036855">
    <property type="entry name" value="Znf_CCCH_sf"/>
</dbReference>
<gene>
    <name evidence="7" type="ORF">C8A00DRAFT_15929</name>
</gene>
<evidence type="ECO:0000256" key="2">
    <source>
        <dbReference type="ARBA" id="ARBA00022771"/>
    </source>
</evidence>
<feature type="zinc finger region" description="C3H1-type" evidence="4">
    <location>
        <begin position="1547"/>
        <end position="1572"/>
    </location>
</feature>
<feature type="compositionally biased region" description="Polar residues" evidence="5">
    <location>
        <begin position="131"/>
        <end position="144"/>
    </location>
</feature>
<feature type="compositionally biased region" description="Basic and acidic residues" evidence="5">
    <location>
        <begin position="1502"/>
        <end position="1520"/>
    </location>
</feature>
<feature type="region of interest" description="Disordered" evidence="5">
    <location>
        <begin position="716"/>
        <end position="999"/>
    </location>
</feature>
<feature type="region of interest" description="Disordered" evidence="5">
    <location>
        <begin position="1297"/>
        <end position="1318"/>
    </location>
</feature>
<evidence type="ECO:0000256" key="4">
    <source>
        <dbReference type="PROSITE-ProRule" id="PRU00723"/>
    </source>
</evidence>
<feature type="region of interest" description="Disordered" evidence="5">
    <location>
        <begin position="249"/>
        <end position="399"/>
    </location>
</feature>
<dbReference type="PROSITE" id="PS50103">
    <property type="entry name" value="ZF_C3H1"/>
    <property type="match status" value="1"/>
</dbReference>
<proteinExistence type="predicted"/>
<feature type="domain" description="C3H1-type" evidence="6">
    <location>
        <begin position="1547"/>
        <end position="1572"/>
    </location>
</feature>
<keyword evidence="1 4" id="KW-0479">Metal-binding</keyword>
<feature type="compositionally biased region" description="Low complexity" evidence="5">
    <location>
        <begin position="1302"/>
        <end position="1318"/>
    </location>
</feature>
<evidence type="ECO:0000313" key="7">
    <source>
        <dbReference type="EMBL" id="KAK4152817.1"/>
    </source>
</evidence>
<feature type="region of interest" description="Disordered" evidence="5">
    <location>
        <begin position="1"/>
        <end position="20"/>
    </location>
</feature>
<feature type="compositionally biased region" description="Low complexity" evidence="5">
    <location>
        <begin position="919"/>
        <end position="932"/>
    </location>
</feature>
<accession>A0AAN6VKA3</accession>
<feature type="compositionally biased region" description="Low complexity" evidence="5">
    <location>
        <begin position="864"/>
        <end position="890"/>
    </location>
</feature>
<feature type="compositionally biased region" description="Gly residues" evidence="5">
    <location>
        <begin position="29"/>
        <end position="39"/>
    </location>
</feature>
<dbReference type="EMBL" id="MU856961">
    <property type="protein sequence ID" value="KAK4152817.1"/>
    <property type="molecule type" value="Genomic_DNA"/>
</dbReference>
<evidence type="ECO:0000259" key="6">
    <source>
        <dbReference type="PROSITE" id="PS50103"/>
    </source>
</evidence>
<organism evidence="7 8">
    <name type="scientific">Chaetomidium leptoderma</name>
    <dbReference type="NCBI Taxonomy" id="669021"/>
    <lineage>
        <taxon>Eukaryota</taxon>
        <taxon>Fungi</taxon>
        <taxon>Dikarya</taxon>
        <taxon>Ascomycota</taxon>
        <taxon>Pezizomycotina</taxon>
        <taxon>Sordariomycetes</taxon>
        <taxon>Sordariomycetidae</taxon>
        <taxon>Sordariales</taxon>
        <taxon>Chaetomiaceae</taxon>
        <taxon>Chaetomidium</taxon>
    </lineage>
</organism>
<feature type="compositionally biased region" description="Polar residues" evidence="5">
    <location>
        <begin position="368"/>
        <end position="378"/>
    </location>
</feature>
<feature type="region of interest" description="Disordered" evidence="5">
    <location>
        <begin position="26"/>
        <end position="64"/>
    </location>
</feature>
<feature type="compositionally biased region" description="Basic and acidic residues" evidence="5">
    <location>
        <begin position="1025"/>
        <end position="1049"/>
    </location>
</feature>
<feature type="compositionally biased region" description="Polar residues" evidence="5">
    <location>
        <begin position="909"/>
        <end position="918"/>
    </location>
</feature>
<reference evidence="7" key="2">
    <citation type="submission" date="2023-05" db="EMBL/GenBank/DDBJ databases">
        <authorList>
            <consortium name="Lawrence Berkeley National Laboratory"/>
            <person name="Steindorff A."/>
            <person name="Hensen N."/>
            <person name="Bonometti L."/>
            <person name="Westerberg I."/>
            <person name="Brannstrom I.O."/>
            <person name="Guillou S."/>
            <person name="Cros-Aarteil S."/>
            <person name="Calhoun S."/>
            <person name="Haridas S."/>
            <person name="Kuo A."/>
            <person name="Mondo S."/>
            <person name="Pangilinan J."/>
            <person name="Riley R."/>
            <person name="Labutti K."/>
            <person name="Andreopoulos B."/>
            <person name="Lipzen A."/>
            <person name="Chen C."/>
            <person name="Yanf M."/>
            <person name="Daum C."/>
            <person name="Ng V."/>
            <person name="Clum A."/>
            <person name="Ohm R."/>
            <person name="Martin F."/>
            <person name="Silar P."/>
            <person name="Natvig D."/>
            <person name="Lalanne C."/>
            <person name="Gautier V."/>
            <person name="Ament-Velasquez S.L."/>
            <person name="Kruys A."/>
            <person name="Hutchinson M.I."/>
            <person name="Powell A.J."/>
            <person name="Barry K."/>
            <person name="Miller A.N."/>
            <person name="Grigoriev I.V."/>
            <person name="Debuchy R."/>
            <person name="Gladieux P."/>
            <person name="Thoren M.H."/>
            <person name="Johannesson H."/>
        </authorList>
    </citation>
    <scope>NUCLEOTIDE SEQUENCE</scope>
    <source>
        <strain evidence="7">CBS 538.74</strain>
    </source>
</reference>
<keyword evidence="8" id="KW-1185">Reference proteome</keyword>
<keyword evidence="2 4" id="KW-0863">Zinc-finger</keyword>
<evidence type="ECO:0000256" key="3">
    <source>
        <dbReference type="ARBA" id="ARBA00022833"/>
    </source>
</evidence>
<evidence type="ECO:0000256" key="1">
    <source>
        <dbReference type="ARBA" id="ARBA00022723"/>
    </source>
</evidence>
<protein>
    <recommendedName>
        <fullName evidence="6">C3H1-type domain-containing protein</fullName>
    </recommendedName>
</protein>
<keyword evidence="3 4" id="KW-0862">Zinc</keyword>
<feature type="compositionally biased region" description="Low complexity" evidence="5">
    <location>
        <begin position="833"/>
        <end position="856"/>
    </location>
</feature>
<dbReference type="GO" id="GO:0008270">
    <property type="term" value="F:zinc ion binding"/>
    <property type="evidence" value="ECO:0007669"/>
    <property type="project" value="UniProtKB-KW"/>
</dbReference>
<sequence>MDQTHGTGIGGWDPSSFAGETWNQQFAGSGLGFDQGAGGDSSYPNPDFLDGGAMDPQLSGADPQAGMYRPYEYYGQGDVWSGHPQPTAAPFAQDPSLQQQGYYGEQRHPTDANQAIDSRFTLGIQQENEFPSQLHSASNQQANSHHGFGHGVANGPGSAPNGYSQESTPQWQEQVPAGYGSGRQYENPLTAAQTSNISAPVSNGSHASFFPGHGAGASTMSGYQTEMHQHAPRDVPQVHPQFAATLNGQSRQPVPVASSPHAPAQVPARKATPQQHQQQIHQQAAQHTPQHAIPQQQPSQQSAQRPAQQPVQQPVQQPAQQPVQQSAQQPVQQLFQQSAQQPIQQPAQRPALHPAPQPGVGQHVFAQHPQQSAENTFSAGVKRGPSSEPQPPQGVAKKAKVLVAAAASSPSPSAQAQPQNVSDTICTINYRDASLVSSARGRPGARWGGVPNLVIGSAPVKLQKGTPTKRYVTLSTKGGKDPLFTKHWRAWTPAESLGNHADAYQKATNDLEFQRADIRLEIEMQRGANGLLTLVAFQSKRLDAPAEPICTDIKAVELLRFHPAHLRNQNVAKDACAEFGTFLQTKAGELKTALQAASDKPQAVQAAAKARTAKVQLERAIAEGLEAEPGNLFAGLSGSSRLVAVLNNVLVRLVNAGEANSSLAKVILRLYTRLTRVTSDQLEKLQMDKMRKKFGKEGDAETKALMAQVYDNASYNDDYESESESDSPGAESGARGKKAAPAQTRILSKQTAPGSDLKKTTTSSASKLATSTADSRKLSSALASSKTMASSNEPNKGASKATQKVPSTATGTKRSREDDAAGAEVRSSKKPATDTSSANSAKASSSGPKSLALAAGKTTIAKPSATTATSGSAVAQTKPRAALLLPGKARPAPKPAAPKPELARAEAQKSATKSESTLKAQPTPTAASAAKTAKPKPAEATKQVSATNSIFTSVMNEILADDDEKKIRTPAANGEKVDTPDPNETPQERERRLRKAKRRSLRVAFKSGDALEEIREFTRHPEEIADGRFARNARTDGRNKNSEESEMMKRLHGGQGIKAVEINDREWEEPIAINFTTIPQEKREETYITRGGLKAFATDEQKLTKERESNELMVIYHNRADIPHTPRSPPYEPSLSGGNAAHEVHLSPATPEYSEMLQRGKECKQWGPHHASRAAQSRLETKARPDYADFTKTMQSINSIADSYSGQAARQPEVHPHQPAVQPAVRDPRLWYEPTVAARRDQQTHELLASDRAKNWKDPDPHNQTLHRMSQHELDNDPKLQKVLANLQAIAASVHANRTENPVQATPAPQPAQQEAPQPVAVAVQETQAAAVDHSVAWAQYYAAQQQQQQAWYAQQQNSYTQAANPYLQAHATQAAQQQQTADSSLQYASILAALGIQQPAAQSQSPPTADQNTQIQAALMALAAGNQGQAAAPTPADPQSTQHLLDMMKLAANQNQAQYPYAQPAQGYASSRQERDGYGQGYGQSHQEREAHGQVHGSGGQERERDSFSRDRAERDRDHHRGTKGRNNGGKNEYIPEHLRGINRSLIGTKACAFWAKGQCAKGDKCTFRHD</sequence>
<evidence type="ECO:0000313" key="8">
    <source>
        <dbReference type="Proteomes" id="UP001302745"/>
    </source>
</evidence>
<feature type="region of interest" description="Disordered" evidence="5">
    <location>
        <begin position="1463"/>
        <end position="1537"/>
    </location>
</feature>
<dbReference type="InterPro" id="IPR000571">
    <property type="entry name" value="Znf_CCCH"/>
</dbReference>
<feature type="region of interest" description="Disordered" evidence="5">
    <location>
        <begin position="131"/>
        <end position="220"/>
    </location>
</feature>
<dbReference type="Proteomes" id="UP001302745">
    <property type="component" value="Unassembled WGS sequence"/>
</dbReference>
<feature type="region of interest" description="Disordered" evidence="5">
    <location>
        <begin position="1025"/>
        <end position="1052"/>
    </location>
</feature>
<feature type="compositionally biased region" description="Polar residues" evidence="5">
    <location>
        <begin position="190"/>
        <end position="206"/>
    </location>
</feature>
<feature type="compositionally biased region" description="Polar residues" evidence="5">
    <location>
        <begin position="943"/>
        <end position="955"/>
    </location>
</feature>
<feature type="compositionally biased region" description="Polar residues" evidence="5">
    <location>
        <begin position="161"/>
        <end position="173"/>
    </location>
</feature>
<comment type="caution">
    <text evidence="7">The sequence shown here is derived from an EMBL/GenBank/DDBJ whole genome shotgun (WGS) entry which is preliminary data.</text>
</comment>
<evidence type="ECO:0000256" key="5">
    <source>
        <dbReference type="SAM" id="MobiDB-lite"/>
    </source>
</evidence>
<reference evidence="7" key="1">
    <citation type="journal article" date="2023" name="Mol. Phylogenet. Evol.">
        <title>Genome-scale phylogeny and comparative genomics of the fungal order Sordariales.</title>
        <authorList>
            <person name="Hensen N."/>
            <person name="Bonometti L."/>
            <person name="Westerberg I."/>
            <person name="Brannstrom I.O."/>
            <person name="Guillou S."/>
            <person name="Cros-Aarteil S."/>
            <person name="Calhoun S."/>
            <person name="Haridas S."/>
            <person name="Kuo A."/>
            <person name="Mondo S."/>
            <person name="Pangilinan J."/>
            <person name="Riley R."/>
            <person name="LaButti K."/>
            <person name="Andreopoulos B."/>
            <person name="Lipzen A."/>
            <person name="Chen C."/>
            <person name="Yan M."/>
            <person name="Daum C."/>
            <person name="Ng V."/>
            <person name="Clum A."/>
            <person name="Steindorff A."/>
            <person name="Ohm R.A."/>
            <person name="Martin F."/>
            <person name="Silar P."/>
            <person name="Natvig D.O."/>
            <person name="Lalanne C."/>
            <person name="Gautier V."/>
            <person name="Ament-Velasquez S.L."/>
            <person name="Kruys A."/>
            <person name="Hutchinson M.I."/>
            <person name="Powell A.J."/>
            <person name="Barry K."/>
            <person name="Miller A.N."/>
            <person name="Grigoriev I.V."/>
            <person name="Debuchy R."/>
            <person name="Gladieux P."/>
            <person name="Hiltunen Thoren M."/>
            <person name="Johannesson H."/>
        </authorList>
    </citation>
    <scope>NUCLEOTIDE SEQUENCE</scope>
    <source>
        <strain evidence="7">CBS 538.74</strain>
    </source>
</reference>
<name>A0AAN6VKA3_9PEZI</name>
<feature type="compositionally biased region" description="Low complexity" evidence="5">
    <location>
        <begin position="760"/>
        <end position="791"/>
    </location>
</feature>
<feature type="compositionally biased region" description="Low complexity" evidence="5">
    <location>
        <begin position="252"/>
        <end position="351"/>
    </location>
</feature>
<dbReference type="SUPFAM" id="SSF90229">
    <property type="entry name" value="CCCH zinc finger"/>
    <property type="match status" value="1"/>
</dbReference>
<feature type="compositionally biased region" description="Polar residues" evidence="5">
    <location>
        <begin position="800"/>
        <end position="812"/>
    </location>
</feature>